<dbReference type="InterPro" id="IPR029069">
    <property type="entry name" value="HotDog_dom_sf"/>
</dbReference>
<dbReference type="OrthoDB" id="9798208at2"/>
<dbReference type="CDD" id="cd03443">
    <property type="entry name" value="PaaI_thioesterase"/>
    <property type="match status" value="1"/>
</dbReference>
<keyword evidence="2" id="KW-1185">Reference proteome</keyword>
<dbReference type="EMBL" id="CP015118">
    <property type="protein sequence ID" value="ARN24104.1"/>
    <property type="molecule type" value="Genomic_DNA"/>
</dbReference>
<dbReference type="STRING" id="946333.A4W93_28445"/>
<sequence>MLRPEVTPETLMSRQAGTLPGQFDLRVTSVTEGRLTAEMLVQPWMLAPNGFLHAASVIVLADSCAGYATIAHLPAGARSFTTIELKSNFFGTARQGLLHCEATAEHTGRSTQVWSSTVTGPDGKKIALFRCTQMVLV</sequence>
<dbReference type="NCBIfam" id="TIGR00369">
    <property type="entry name" value="unchar_dom_1"/>
    <property type="match status" value="1"/>
</dbReference>
<dbReference type="KEGG" id="rgu:A4W93_28445"/>
<accession>A0A1W6LIJ7</accession>
<dbReference type="RefSeq" id="WP_085754366.1">
    <property type="nucleotide sequence ID" value="NZ_BSPR01000017.1"/>
</dbReference>
<dbReference type="GO" id="GO:0005829">
    <property type="term" value="C:cytosol"/>
    <property type="evidence" value="ECO:0007669"/>
    <property type="project" value="TreeGrafter"/>
</dbReference>
<reference evidence="1 2" key="1">
    <citation type="submission" date="2016-04" db="EMBL/GenBank/DDBJ databases">
        <title>Complete genome sequence of natural rubber-degrading, novel Gram-negative bacterium, Rhizobacter gummiphilus strain NS21.</title>
        <authorList>
            <person name="Tabata M."/>
            <person name="Kasai D."/>
            <person name="Fukuda M."/>
        </authorList>
    </citation>
    <scope>NUCLEOTIDE SEQUENCE [LARGE SCALE GENOMIC DNA]</scope>
    <source>
        <strain evidence="1 2">NS21</strain>
    </source>
</reference>
<evidence type="ECO:0000313" key="1">
    <source>
        <dbReference type="EMBL" id="ARN24104.1"/>
    </source>
</evidence>
<dbReference type="PANTHER" id="PTHR43240:SF8">
    <property type="entry name" value="PHENYLACETIC ACID DEGRADATION-RELATED PROTEIN"/>
    <property type="match status" value="1"/>
</dbReference>
<dbReference type="PANTHER" id="PTHR43240">
    <property type="entry name" value="1,4-DIHYDROXY-2-NAPHTHOYL-COA THIOESTERASE 1"/>
    <property type="match status" value="1"/>
</dbReference>
<dbReference type="SUPFAM" id="SSF54637">
    <property type="entry name" value="Thioesterase/thiol ester dehydrase-isomerase"/>
    <property type="match status" value="1"/>
</dbReference>
<dbReference type="InterPro" id="IPR006683">
    <property type="entry name" value="Thioestr_dom"/>
</dbReference>
<dbReference type="AlphaFoldDB" id="A0A1W6LIJ7"/>
<evidence type="ECO:0000313" key="2">
    <source>
        <dbReference type="Proteomes" id="UP000193427"/>
    </source>
</evidence>
<organism evidence="1 2">
    <name type="scientific">Piscinibacter gummiphilus</name>
    <dbReference type="NCBI Taxonomy" id="946333"/>
    <lineage>
        <taxon>Bacteria</taxon>
        <taxon>Pseudomonadati</taxon>
        <taxon>Pseudomonadota</taxon>
        <taxon>Betaproteobacteria</taxon>
        <taxon>Burkholderiales</taxon>
        <taxon>Sphaerotilaceae</taxon>
        <taxon>Piscinibacter</taxon>
    </lineage>
</organism>
<protein>
    <submittedName>
        <fullName evidence="1">Phenylacetic acid degradation protein</fullName>
    </submittedName>
</protein>
<dbReference type="InterPro" id="IPR003736">
    <property type="entry name" value="PAAI_dom"/>
</dbReference>
<dbReference type="Pfam" id="PF03061">
    <property type="entry name" value="4HBT"/>
    <property type="match status" value="1"/>
</dbReference>
<dbReference type="Proteomes" id="UP000193427">
    <property type="component" value="Chromosome"/>
</dbReference>
<dbReference type="GO" id="GO:0061522">
    <property type="term" value="F:1,4-dihydroxy-2-naphthoyl-CoA thioesterase activity"/>
    <property type="evidence" value="ECO:0007669"/>
    <property type="project" value="TreeGrafter"/>
</dbReference>
<proteinExistence type="predicted"/>
<gene>
    <name evidence="1" type="ORF">A4W93_28445</name>
</gene>
<dbReference type="Gene3D" id="3.10.129.10">
    <property type="entry name" value="Hotdog Thioesterase"/>
    <property type="match status" value="1"/>
</dbReference>
<name>A0A1W6LIJ7_9BURK</name>